<dbReference type="OMA" id="HNKLFFY"/>
<dbReference type="InterPro" id="IPR019111">
    <property type="entry name" value="PRESA_N"/>
</dbReference>
<dbReference type="EMBL" id="LT594633">
    <property type="protein sequence ID" value="SCO93529.1"/>
    <property type="molecule type" value="Genomic_DNA"/>
</dbReference>
<feature type="transmembrane region" description="Helical" evidence="1">
    <location>
        <begin position="12"/>
        <end position="34"/>
    </location>
</feature>
<evidence type="ECO:0000256" key="1">
    <source>
        <dbReference type="SAM" id="Phobius"/>
    </source>
</evidence>
<gene>
    <name evidence="3" type="primary">PmUG01_12011600</name>
    <name evidence="3" type="ORF">PMUG01_12011600</name>
</gene>
<reference evidence="3 4" key="1">
    <citation type="submission" date="2016-06" db="EMBL/GenBank/DDBJ databases">
        <authorList>
            <consortium name="Pathogen Informatics"/>
        </authorList>
    </citation>
    <scope>NUCLEOTIDE SEQUENCE [LARGE SCALE GENOMIC DNA]</scope>
</reference>
<keyword evidence="4" id="KW-1185">Reference proteome</keyword>
<sequence>MEGKQFNNRKISVLLNSIRCAVLMIAIIFVLFLVRLKKKNIYIYKVMSFTKLHLSSRYSRNLFELYKSGYYFLRSNNIPSNSVHSESELNYDISNNLEDSNYIIEDDLNNIDELTLHEKCQEVFHYLTEEQINEIINSVSNSQYKTEALNTWLRMRQNDKHKVDYLKNYLSAYLEELKGEYNVNEEKAQEEMNKFKVTIDSTIRVMEDYYSKLFHYCIIDEQLPQTEYDNFINKSRLFSNLFIRDLRITGKSKLNNCIIYSN</sequence>
<dbReference type="VEuPathDB" id="PlasmoDB:PmUG01_12011600"/>
<dbReference type="AlphaFoldDB" id="A0A1D3SNM7"/>
<feature type="domain" description="Plasmodium RESA N-terminal" evidence="2">
    <location>
        <begin position="127"/>
        <end position="246"/>
    </location>
</feature>
<dbReference type="KEGG" id="pmal:PMUG01_12011600"/>
<dbReference type="RefSeq" id="XP_028862811.1">
    <property type="nucleotide sequence ID" value="XM_029006308.1"/>
</dbReference>
<evidence type="ECO:0000313" key="3">
    <source>
        <dbReference type="EMBL" id="SCO93529.1"/>
    </source>
</evidence>
<dbReference type="Proteomes" id="UP000219813">
    <property type="component" value="Chromosome 12"/>
</dbReference>
<keyword evidence="1" id="KW-0472">Membrane</keyword>
<keyword evidence="1" id="KW-1133">Transmembrane helix</keyword>
<evidence type="ECO:0000259" key="2">
    <source>
        <dbReference type="Pfam" id="PF09687"/>
    </source>
</evidence>
<protein>
    <recommendedName>
        <fullName evidence="2">Plasmodium RESA N-terminal domain-containing protein</fullName>
    </recommendedName>
</protein>
<proteinExistence type="predicted"/>
<dbReference type="OrthoDB" id="384217at2759"/>
<accession>A0A1D3SNM7</accession>
<keyword evidence="1" id="KW-0812">Transmembrane</keyword>
<evidence type="ECO:0000313" key="4">
    <source>
        <dbReference type="Proteomes" id="UP000219813"/>
    </source>
</evidence>
<dbReference type="GeneID" id="39870111"/>
<name>A0A1D3SNM7_PLAMA</name>
<dbReference type="Gene3D" id="6.10.280.180">
    <property type="entry name" value="Plasmodium RESA, N-terminal helical domain"/>
    <property type="match status" value="1"/>
</dbReference>
<organism evidence="3 4">
    <name type="scientific">Plasmodium malariae</name>
    <dbReference type="NCBI Taxonomy" id="5858"/>
    <lineage>
        <taxon>Eukaryota</taxon>
        <taxon>Sar</taxon>
        <taxon>Alveolata</taxon>
        <taxon>Apicomplexa</taxon>
        <taxon>Aconoidasida</taxon>
        <taxon>Haemosporida</taxon>
        <taxon>Plasmodiidae</taxon>
        <taxon>Plasmodium</taxon>
        <taxon>Plasmodium (Plasmodium)</taxon>
    </lineage>
</organism>
<dbReference type="InterPro" id="IPR044885">
    <property type="entry name" value="PRESA_N_sf"/>
</dbReference>
<dbReference type="Pfam" id="PF09687">
    <property type="entry name" value="PRESAN"/>
    <property type="match status" value="1"/>
</dbReference>